<accession>A0AAD3SVQ4</accession>
<evidence type="ECO:0000313" key="3">
    <source>
        <dbReference type="Proteomes" id="UP001279734"/>
    </source>
</evidence>
<dbReference type="Proteomes" id="UP001279734">
    <property type="component" value="Unassembled WGS sequence"/>
</dbReference>
<gene>
    <name evidence="2" type="ORF">Nepgr_020254</name>
</gene>
<dbReference type="EMBL" id="BSYO01000019">
    <property type="protein sequence ID" value="GMH18413.1"/>
    <property type="molecule type" value="Genomic_DNA"/>
</dbReference>
<proteinExistence type="predicted"/>
<evidence type="ECO:0000256" key="1">
    <source>
        <dbReference type="SAM" id="MobiDB-lite"/>
    </source>
</evidence>
<comment type="caution">
    <text evidence="2">The sequence shown here is derived from an EMBL/GenBank/DDBJ whole genome shotgun (WGS) entry which is preliminary data.</text>
</comment>
<protein>
    <submittedName>
        <fullName evidence="2">Uncharacterized protein</fullName>
    </submittedName>
</protein>
<sequence length="90" mass="9764">MEAKSHDGGLPTQMVVEDDDHNDAGVPIEETGSAVSHKEVCMPMTDKLKMDPQICQLKVDDTHITLFDESTQILIENEEGAAQVLLGSAN</sequence>
<organism evidence="2 3">
    <name type="scientific">Nepenthes gracilis</name>
    <name type="common">Slender pitcher plant</name>
    <dbReference type="NCBI Taxonomy" id="150966"/>
    <lineage>
        <taxon>Eukaryota</taxon>
        <taxon>Viridiplantae</taxon>
        <taxon>Streptophyta</taxon>
        <taxon>Embryophyta</taxon>
        <taxon>Tracheophyta</taxon>
        <taxon>Spermatophyta</taxon>
        <taxon>Magnoliopsida</taxon>
        <taxon>eudicotyledons</taxon>
        <taxon>Gunneridae</taxon>
        <taxon>Pentapetalae</taxon>
        <taxon>Caryophyllales</taxon>
        <taxon>Nepenthaceae</taxon>
        <taxon>Nepenthes</taxon>
    </lineage>
</organism>
<name>A0AAD3SVQ4_NEPGR</name>
<dbReference type="AlphaFoldDB" id="A0AAD3SVQ4"/>
<reference evidence="2" key="1">
    <citation type="submission" date="2023-05" db="EMBL/GenBank/DDBJ databases">
        <title>Nepenthes gracilis genome sequencing.</title>
        <authorList>
            <person name="Fukushima K."/>
        </authorList>
    </citation>
    <scope>NUCLEOTIDE SEQUENCE</scope>
    <source>
        <strain evidence="2">SING2019-196</strain>
    </source>
</reference>
<keyword evidence="3" id="KW-1185">Reference proteome</keyword>
<feature type="region of interest" description="Disordered" evidence="1">
    <location>
        <begin position="1"/>
        <end position="38"/>
    </location>
</feature>
<evidence type="ECO:0000313" key="2">
    <source>
        <dbReference type="EMBL" id="GMH18413.1"/>
    </source>
</evidence>